<dbReference type="Gene3D" id="3.90.640.10">
    <property type="entry name" value="Actin, Chain A, domain 4"/>
    <property type="match status" value="1"/>
</dbReference>
<dbReference type="InterPro" id="IPR004000">
    <property type="entry name" value="Actin"/>
</dbReference>
<dbReference type="SUPFAM" id="SSF53067">
    <property type="entry name" value="Actin-like ATPase domain"/>
    <property type="match status" value="2"/>
</dbReference>
<sequence length="413" mass="46505">YLEYLYFEILIKEKMASIYEGLTSLGIMNEKHITVVFDFGYAYTKIGFAGEDSPRAIVKSEVKCRTTGQMVPVFKFESEEQLIQQLVDFIYILYFKKLLANSKERRVVIIENILGPSVRKNALATVFFRYYEVLSLLFVPSHLVALMTLAVKTGLVLDIGYEEATLLPVYEGVPILNAWQAVPTAGKAIHNSLNDLLLDRGFYINDDGKEERLSSVKKEIPEYVLEDMKVRCCFVSTLERSKKLQSNKYDRSIEPPPPPQPVHYPLSSESVLILPGTVREMASEVLFEMDEDDLSLASIILTSILKCPVDTRKDLANNIFIIGGTTKMKGLKSRLLSEIRHLATQPAFSEKLKVDSFKIHNSLVQENCAAWLGGSFLGCTESALDRSVSIESYLKNGAVPDWSNLSFNVKGRQ</sequence>
<evidence type="ECO:0000256" key="1">
    <source>
        <dbReference type="RuleBase" id="RU000487"/>
    </source>
</evidence>
<dbReference type="Gene3D" id="3.30.420.40">
    <property type="match status" value="2"/>
</dbReference>
<dbReference type="AlphaFoldDB" id="A0A5N5SP09"/>
<dbReference type="EMBL" id="SEYY01022621">
    <property type="protein sequence ID" value="KAB7495430.1"/>
    <property type="molecule type" value="Genomic_DNA"/>
</dbReference>
<comment type="caution">
    <text evidence="2">The sequence shown here is derived from an EMBL/GenBank/DDBJ whole genome shotgun (WGS) entry which is preliminary data.</text>
</comment>
<name>A0A5N5SP09_9CRUS</name>
<accession>A0A5N5SP09</accession>
<evidence type="ECO:0000313" key="2">
    <source>
        <dbReference type="EMBL" id="KAB7495430.1"/>
    </source>
</evidence>
<organism evidence="2 3">
    <name type="scientific">Armadillidium nasatum</name>
    <dbReference type="NCBI Taxonomy" id="96803"/>
    <lineage>
        <taxon>Eukaryota</taxon>
        <taxon>Metazoa</taxon>
        <taxon>Ecdysozoa</taxon>
        <taxon>Arthropoda</taxon>
        <taxon>Crustacea</taxon>
        <taxon>Multicrustacea</taxon>
        <taxon>Malacostraca</taxon>
        <taxon>Eumalacostraca</taxon>
        <taxon>Peracarida</taxon>
        <taxon>Isopoda</taxon>
        <taxon>Oniscidea</taxon>
        <taxon>Crinocheta</taxon>
        <taxon>Armadillidiidae</taxon>
        <taxon>Armadillidium</taxon>
    </lineage>
</organism>
<dbReference type="Pfam" id="PF00022">
    <property type="entry name" value="Actin"/>
    <property type="match status" value="1"/>
</dbReference>
<dbReference type="OrthoDB" id="337660at2759"/>
<evidence type="ECO:0000313" key="3">
    <source>
        <dbReference type="Proteomes" id="UP000326759"/>
    </source>
</evidence>
<dbReference type="Proteomes" id="UP000326759">
    <property type="component" value="Unassembled WGS sequence"/>
</dbReference>
<dbReference type="InterPro" id="IPR043129">
    <property type="entry name" value="ATPase_NBD"/>
</dbReference>
<feature type="non-terminal residue" evidence="2">
    <location>
        <position position="1"/>
    </location>
</feature>
<dbReference type="SMART" id="SM00268">
    <property type="entry name" value="ACTIN"/>
    <property type="match status" value="1"/>
</dbReference>
<dbReference type="CDD" id="cd10207">
    <property type="entry name" value="ASKHA_NBD_Arp10"/>
    <property type="match status" value="1"/>
</dbReference>
<gene>
    <name evidence="2" type="primary">ACTR10</name>
    <name evidence="2" type="ORF">Anas_04259</name>
</gene>
<reference evidence="2 3" key="1">
    <citation type="journal article" date="2019" name="PLoS Biol.">
        <title>Sex chromosomes control vertical transmission of feminizing Wolbachia symbionts in an isopod.</title>
        <authorList>
            <person name="Becking T."/>
            <person name="Chebbi M.A."/>
            <person name="Giraud I."/>
            <person name="Moumen B."/>
            <person name="Laverre T."/>
            <person name="Caubet Y."/>
            <person name="Peccoud J."/>
            <person name="Gilbert C."/>
            <person name="Cordaux R."/>
        </authorList>
    </citation>
    <scope>NUCLEOTIDE SEQUENCE [LARGE SCALE GENOMIC DNA]</scope>
    <source>
        <strain evidence="2">ANa2</strain>
        <tissue evidence="2">Whole body excluding digestive tract and cuticle</tissue>
    </source>
</reference>
<comment type="similarity">
    <text evidence="1">Belongs to the actin family.</text>
</comment>
<keyword evidence="3" id="KW-1185">Reference proteome</keyword>
<proteinExistence type="inferred from homology"/>
<dbReference type="PANTHER" id="PTHR11937">
    <property type="entry name" value="ACTIN"/>
    <property type="match status" value="1"/>
</dbReference>
<protein>
    <submittedName>
        <fullName evidence="2">Actin-related protein 10</fullName>
    </submittedName>
</protein>